<evidence type="ECO:0008006" key="10">
    <source>
        <dbReference type="Google" id="ProtNLM"/>
    </source>
</evidence>
<feature type="region of interest" description="Disordered" evidence="3">
    <location>
        <begin position="43"/>
        <end position="80"/>
    </location>
</feature>
<keyword evidence="9" id="KW-1185">Reference proteome</keyword>
<evidence type="ECO:0000256" key="4">
    <source>
        <dbReference type="SAM" id="Phobius"/>
    </source>
</evidence>
<dbReference type="PANTHER" id="PTHR23045:SF9">
    <property type="entry name" value="LEUCINE RICH REPEAT CONTAINING 37A-RELATED"/>
    <property type="match status" value="1"/>
</dbReference>
<reference evidence="8" key="2">
    <citation type="submission" date="2025-08" db="UniProtKB">
        <authorList>
            <consortium name="Ensembl"/>
        </authorList>
    </citation>
    <scope>IDENTIFICATION</scope>
    <source>
        <strain evidence="8">Isolate ISIS603380</strain>
    </source>
</reference>
<feature type="domain" description="Leucine-rich repeat-containing protein 37 N-terminal" evidence="7">
    <location>
        <begin position="252"/>
        <end position="291"/>
    </location>
</feature>
<protein>
    <recommendedName>
        <fullName evidence="10">LRRC37A/B like protein 1 C-terminal domain-containing protein</fullName>
    </recommendedName>
</protein>
<feature type="signal peptide" evidence="5">
    <location>
        <begin position="1"/>
        <end position="29"/>
    </location>
</feature>
<evidence type="ECO:0000256" key="5">
    <source>
        <dbReference type="SAM" id="SignalP"/>
    </source>
</evidence>
<feature type="chain" id="PRO_5003456258" description="LRRC37A/B like protein 1 C-terminal domain-containing protein" evidence="5">
    <location>
        <begin position="30"/>
        <end position="929"/>
    </location>
</feature>
<dbReference type="SMART" id="SM00369">
    <property type="entry name" value="LRR_TYP"/>
    <property type="match status" value="3"/>
</dbReference>
<name>G3U4D6_LOXAF</name>
<dbReference type="InterPro" id="IPR032675">
    <property type="entry name" value="LRR_dom_sf"/>
</dbReference>
<evidence type="ECO:0000259" key="6">
    <source>
        <dbReference type="Pfam" id="PF14914"/>
    </source>
</evidence>
<evidence type="ECO:0000313" key="9">
    <source>
        <dbReference type="Proteomes" id="UP000007646"/>
    </source>
</evidence>
<feature type="compositionally biased region" description="Polar residues" evidence="3">
    <location>
        <begin position="274"/>
        <end position="283"/>
    </location>
</feature>
<dbReference type="AlphaFoldDB" id="G3U4D6"/>
<feature type="compositionally biased region" description="Pro residues" evidence="3">
    <location>
        <begin position="58"/>
        <end position="69"/>
    </location>
</feature>
<dbReference type="Gene3D" id="3.80.10.10">
    <property type="entry name" value="Ribonuclease Inhibitor"/>
    <property type="match status" value="1"/>
</dbReference>
<feature type="domain" description="Leucine-rich repeat-containing protein 37 N-terminal" evidence="7">
    <location>
        <begin position="426"/>
        <end position="494"/>
    </location>
</feature>
<keyword evidence="4" id="KW-0472">Membrane</keyword>
<dbReference type="Ensembl" id="ENSLAFT00000025470.1">
    <property type="protein sequence ID" value="ENSLAFP00000022694.1"/>
    <property type="gene ID" value="ENSLAFG00000032683.1"/>
</dbReference>
<keyword evidence="5" id="KW-0732">Signal</keyword>
<evidence type="ECO:0000256" key="2">
    <source>
        <dbReference type="ARBA" id="ARBA00022737"/>
    </source>
</evidence>
<dbReference type="InterPro" id="IPR029423">
    <property type="entry name" value="LRRC37AB_C"/>
</dbReference>
<sequence length="929" mass="103558">MLRLRLWAPGLLLTLQPLWLLVQAPPIPAWTWNLDRLNSDPPGLTKPWSLPSPDLAPQSPPALTAPPEPGGSDYTESPAPAQMLAGPQEFFKMLNPDSAPQLPPKGNRLAGPHWRRRFPKVIPMYDWNENEALTLPRLKRKTETEGMNQAAGHQSFEIHVPPLDSHSSKPTKVIVSSPNLIKDLAQHGQLAKVVVGTSGPFAKLPNRLDQLVDDYVLDPSLDIVYPPDNLPPGFLGTPDQPPEPPPSNATEEVEASPTQQETPGLLPQSPEEVASSSVQQEVPAQSPMLPQEVRPSPVKQETPIQPPEPLKEVVTQPLVNHEVTTPLSGQDQAQHSNLPKVTVKPVDLELTITPEPNTEVESTPTKQETPTQPPEPPEGAVAQHPAHHEVTVPPPGHDAVQHPNLSNVTVQPLDLELTISPEPEAEVEPSPTRQETPTQLPEPQLMVSPEPTMEVTHSTTLQKTTSPPKQDTVKPLDLELTVSPEPTMEVTHSTTLQKTTSPPNVQWEQNATNGTNICELCVCRDETLSCAGLRPEKRLHRVPVPEPNEYNGTFTVLNFQGNSISYIEENIWKAYRWTEKLILSENSLTELRKDSFEGLLSLQYYKRDLSCNKIQSIERRAFEPLPFLRFINLGCNLITELGFGTFQAWHGMQFLHTLVLNRNPLTTLEDSYLFKLPALKYLDMGTTQVSLTTVENILIMTLQLEKLILPSHMACCLCQFKSTIEVVCKTLKLHCDSECLINTTRCNSAVTADNVMAPVKQTIETQWEYHNMGPDLPSKPHGSSLPLLSSPGDQFETQLNQQLRSLIPNNDVRRLIAHVMRTLKLDCSEPQVQMACAKLISRTGLLMKLLSEQQEFKVSKADWDTDQWKTDNYINESTEVQSEQKEQESSELTKEVPGYGYNHKLILAISLTVVVMILIILFCLIEVRT</sequence>
<dbReference type="InterPro" id="IPR001611">
    <property type="entry name" value="Leu-rich_rpt"/>
</dbReference>
<dbReference type="InterPro" id="IPR032754">
    <property type="entry name" value="LRRC37_N"/>
</dbReference>
<feature type="region of interest" description="Disordered" evidence="3">
    <location>
        <begin position="423"/>
        <end position="444"/>
    </location>
</feature>
<dbReference type="InterPro" id="IPR003591">
    <property type="entry name" value="Leu-rich_rpt_typical-subtyp"/>
</dbReference>
<dbReference type="SUPFAM" id="SSF52058">
    <property type="entry name" value="L domain-like"/>
    <property type="match status" value="1"/>
</dbReference>
<dbReference type="GeneTree" id="ENSGT00530000063282"/>
<keyword evidence="2" id="KW-0677">Repeat</keyword>
<evidence type="ECO:0000259" key="7">
    <source>
        <dbReference type="Pfam" id="PF15779"/>
    </source>
</evidence>
<dbReference type="InterPro" id="IPR015753">
    <property type="entry name" value="LRRC37"/>
</dbReference>
<dbReference type="PANTHER" id="PTHR23045">
    <property type="entry name" value="LEUCINE-RICH REPEAT-CONTAINING PROTEIN 37A"/>
    <property type="match status" value="1"/>
</dbReference>
<keyword evidence="4" id="KW-1133">Transmembrane helix</keyword>
<feature type="region of interest" description="Disordered" evidence="3">
    <location>
        <begin position="326"/>
        <end position="403"/>
    </location>
</feature>
<feature type="transmembrane region" description="Helical" evidence="4">
    <location>
        <begin position="905"/>
        <end position="925"/>
    </location>
</feature>
<reference evidence="8 9" key="1">
    <citation type="submission" date="2009-06" db="EMBL/GenBank/DDBJ databases">
        <title>The Genome Sequence of Loxodonta africana (African elephant).</title>
        <authorList>
            <person name="Di Palma F."/>
            <person name="Heiman D."/>
            <person name="Young S."/>
            <person name="Johnson J."/>
            <person name="Lander E.S."/>
            <person name="Lindblad-Toh K."/>
        </authorList>
    </citation>
    <scope>NUCLEOTIDE SEQUENCE [LARGE SCALE GENOMIC DNA]</scope>
    <source>
        <strain evidence="8 9">Isolate ISIS603380</strain>
    </source>
</reference>
<reference evidence="8" key="3">
    <citation type="submission" date="2025-09" db="UniProtKB">
        <authorList>
            <consortium name="Ensembl"/>
        </authorList>
    </citation>
    <scope>IDENTIFICATION</scope>
    <source>
        <strain evidence="8">Isolate ISIS603380</strain>
    </source>
</reference>
<keyword evidence="1" id="KW-0433">Leucine-rich repeat</keyword>
<evidence type="ECO:0000313" key="8">
    <source>
        <dbReference type="Ensembl" id="ENSLAFP00000022694.1"/>
    </source>
</evidence>
<dbReference type="Pfam" id="PF14914">
    <property type="entry name" value="LRRC37AB_C"/>
    <property type="match status" value="1"/>
</dbReference>
<feature type="region of interest" description="Disordered" evidence="3">
    <location>
        <begin position="227"/>
        <end position="310"/>
    </location>
</feature>
<feature type="compositionally biased region" description="Low complexity" evidence="3">
    <location>
        <begin position="361"/>
        <end position="370"/>
    </location>
</feature>
<proteinExistence type="predicted"/>
<dbReference type="Pfam" id="PF15779">
    <property type="entry name" value="LRRC37"/>
    <property type="match status" value="3"/>
</dbReference>
<dbReference type="Pfam" id="PF13855">
    <property type="entry name" value="LRR_8"/>
    <property type="match status" value="1"/>
</dbReference>
<accession>G3U4D6</accession>
<evidence type="ECO:0000256" key="3">
    <source>
        <dbReference type="SAM" id="MobiDB-lite"/>
    </source>
</evidence>
<feature type="compositionally biased region" description="Polar residues" evidence="3">
    <location>
        <begin position="326"/>
        <end position="339"/>
    </location>
</feature>
<dbReference type="HOGENOM" id="CLU_015957_0_0_1"/>
<dbReference type="Proteomes" id="UP000007646">
    <property type="component" value="Unassembled WGS sequence"/>
</dbReference>
<keyword evidence="4" id="KW-0812">Transmembrane</keyword>
<organism evidence="8 9">
    <name type="scientific">Loxodonta africana</name>
    <name type="common">African elephant</name>
    <dbReference type="NCBI Taxonomy" id="9785"/>
    <lineage>
        <taxon>Eukaryota</taxon>
        <taxon>Metazoa</taxon>
        <taxon>Chordata</taxon>
        <taxon>Craniata</taxon>
        <taxon>Vertebrata</taxon>
        <taxon>Euteleostomi</taxon>
        <taxon>Mammalia</taxon>
        <taxon>Eutheria</taxon>
        <taxon>Afrotheria</taxon>
        <taxon>Proboscidea</taxon>
        <taxon>Elephantidae</taxon>
        <taxon>Loxodonta</taxon>
    </lineage>
</organism>
<feature type="domain" description="LRRC37A/B like protein 1 C-terminal" evidence="6">
    <location>
        <begin position="790"/>
        <end position="928"/>
    </location>
</feature>
<feature type="domain" description="Leucine-rich repeat-containing protein 37 N-terminal" evidence="7">
    <location>
        <begin position="292"/>
        <end position="364"/>
    </location>
</feature>
<evidence type="ECO:0000256" key="1">
    <source>
        <dbReference type="ARBA" id="ARBA00022614"/>
    </source>
</evidence>
<feature type="compositionally biased region" description="Polar residues" evidence="3">
    <location>
        <begin position="432"/>
        <end position="441"/>
    </location>
</feature>